<comment type="caution">
    <text evidence="2">The sequence shown here is derived from an EMBL/GenBank/DDBJ whole genome shotgun (WGS) entry which is preliminary data.</text>
</comment>
<evidence type="ECO:0000313" key="3">
    <source>
        <dbReference type="Proteomes" id="UP001642260"/>
    </source>
</evidence>
<proteinExistence type="predicted"/>
<dbReference type="PANTHER" id="PTHR47211">
    <property type="entry name" value="TRIHELIX TRANSCRIPTION FACTOR ASR3"/>
    <property type="match status" value="1"/>
</dbReference>
<keyword evidence="3" id="KW-1185">Reference proteome</keyword>
<evidence type="ECO:0000313" key="2">
    <source>
        <dbReference type="EMBL" id="CAH8305898.1"/>
    </source>
</evidence>
<accession>A0ABC8J595</accession>
<feature type="compositionally biased region" description="Basic and acidic residues" evidence="1">
    <location>
        <begin position="98"/>
        <end position="108"/>
    </location>
</feature>
<reference evidence="2 3" key="1">
    <citation type="submission" date="2022-03" db="EMBL/GenBank/DDBJ databases">
        <authorList>
            <person name="Macdonald S."/>
            <person name="Ahmed S."/>
            <person name="Newling K."/>
        </authorList>
    </citation>
    <scope>NUCLEOTIDE SEQUENCE [LARGE SCALE GENOMIC DNA]</scope>
</reference>
<protein>
    <submittedName>
        <fullName evidence="2">Uncharacterized protein</fullName>
    </submittedName>
</protein>
<evidence type="ECO:0000256" key="1">
    <source>
        <dbReference type="SAM" id="MobiDB-lite"/>
    </source>
</evidence>
<organism evidence="2 3">
    <name type="scientific">Eruca vesicaria subsp. sativa</name>
    <name type="common">Garden rocket</name>
    <name type="synonym">Eruca sativa</name>
    <dbReference type="NCBI Taxonomy" id="29727"/>
    <lineage>
        <taxon>Eukaryota</taxon>
        <taxon>Viridiplantae</taxon>
        <taxon>Streptophyta</taxon>
        <taxon>Embryophyta</taxon>
        <taxon>Tracheophyta</taxon>
        <taxon>Spermatophyta</taxon>
        <taxon>Magnoliopsida</taxon>
        <taxon>eudicotyledons</taxon>
        <taxon>Gunneridae</taxon>
        <taxon>Pentapetalae</taxon>
        <taxon>rosids</taxon>
        <taxon>malvids</taxon>
        <taxon>Brassicales</taxon>
        <taxon>Brassicaceae</taxon>
        <taxon>Brassiceae</taxon>
        <taxon>Eruca</taxon>
    </lineage>
</organism>
<sequence>MNRLENDVSQRETKVETEIHPKTSSMVMRVKVAVEEGEEDTEGDSGGRGDLIHQVPVPKSLQDVIDKEKQAACEAADQGGMKERNPEAANPEAGSPSQEERKCKRTSDSGEEEEGEATKSRHDQLIEILERNGQLLAAQLEVQNTNLKLDREQRKDHGDNLVVVLNKLADAVDKIADKL</sequence>
<dbReference type="Proteomes" id="UP001642260">
    <property type="component" value="Unassembled WGS sequence"/>
</dbReference>
<feature type="region of interest" description="Disordered" evidence="1">
    <location>
        <begin position="1"/>
        <end position="122"/>
    </location>
</feature>
<dbReference type="AlphaFoldDB" id="A0ABC8J595"/>
<name>A0ABC8J595_ERUVS</name>
<dbReference type="EMBL" id="CAKOAT010062377">
    <property type="protein sequence ID" value="CAH8305898.1"/>
    <property type="molecule type" value="Genomic_DNA"/>
</dbReference>
<gene>
    <name evidence="2" type="ORF">ERUC_LOCUS4025</name>
</gene>
<dbReference type="PANTHER" id="PTHR47211:SF2">
    <property type="entry name" value="TRIHELIX TRANSCRIPTION FACTOR ASR3"/>
    <property type="match status" value="1"/>
</dbReference>
<feature type="compositionally biased region" description="Basic and acidic residues" evidence="1">
    <location>
        <begin position="1"/>
        <end position="21"/>
    </location>
</feature>